<reference evidence="1" key="1">
    <citation type="submission" date="2014-09" db="EMBL/GenBank/DDBJ databases">
        <authorList>
            <person name="Magalhaes I.L.F."/>
            <person name="Oliveira U."/>
            <person name="Santos F.R."/>
            <person name="Vidigal T.H.D.A."/>
            <person name="Brescovit A.D."/>
            <person name="Santos A.J."/>
        </authorList>
    </citation>
    <scope>NUCLEOTIDE SEQUENCE</scope>
    <source>
        <tissue evidence="1">Shoot tissue taken approximately 20 cm above the soil surface</tissue>
    </source>
</reference>
<proteinExistence type="predicted"/>
<name>A0A0A9BDY4_ARUDO</name>
<protein>
    <submittedName>
        <fullName evidence="1">Uncharacterized protein</fullName>
    </submittedName>
</protein>
<accession>A0A0A9BDY4</accession>
<dbReference type="AlphaFoldDB" id="A0A0A9BDY4"/>
<dbReference type="EMBL" id="GBRH01235751">
    <property type="protein sequence ID" value="JAD62144.1"/>
    <property type="molecule type" value="Transcribed_RNA"/>
</dbReference>
<evidence type="ECO:0000313" key="1">
    <source>
        <dbReference type="EMBL" id="JAD62144.1"/>
    </source>
</evidence>
<sequence>MFDLASHEYLLSWEIHAPYPKC</sequence>
<organism evidence="1">
    <name type="scientific">Arundo donax</name>
    <name type="common">Giant reed</name>
    <name type="synonym">Donax arundinaceus</name>
    <dbReference type="NCBI Taxonomy" id="35708"/>
    <lineage>
        <taxon>Eukaryota</taxon>
        <taxon>Viridiplantae</taxon>
        <taxon>Streptophyta</taxon>
        <taxon>Embryophyta</taxon>
        <taxon>Tracheophyta</taxon>
        <taxon>Spermatophyta</taxon>
        <taxon>Magnoliopsida</taxon>
        <taxon>Liliopsida</taxon>
        <taxon>Poales</taxon>
        <taxon>Poaceae</taxon>
        <taxon>PACMAD clade</taxon>
        <taxon>Arundinoideae</taxon>
        <taxon>Arundineae</taxon>
        <taxon>Arundo</taxon>
    </lineage>
</organism>
<reference evidence="1" key="2">
    <citation type="journal article" date="2015" name="Data Brief">
        <title>Shoot transcriptome of the giant reed, Arundo donax.</title>
        <authorList>
            <person name="Barrero R.A."/>
            <person name="Guerrero F.D."/>
            <person name="Moolhuijzen P."/>
            <person name="Goolsby J.A."/>
            <person name="Tidwell J."/>
            <person name="Bellgard S.E."/>
            <person name="Bellgard M.I."/>
        </authorList>
    </citation>
    <scope>NUCLEOTIDE SEQUENCE</scope>
    <source>
        <tissue evidence="1">Shoot tissue taken approximately 20 cm above the soil surface</tissue>
    </source>
</reference>